<dbReference type="Proteomes" id="UP001234178">
    <property type="component" value="Unassembled WGS sequence"/>
</dbReference>
<protein>
    <submittedName>
        <fullName evidence="2">Uncharacterized protein</fullName>
    </submittedName>
</protein>
<gene>
    <name evidence="2" type="ORF">OUZ56_023936</name>
</gene>
<evidence type="ECO:0000313" key="3">
    <source>
        <dbReference type="Proteomes" id="UP001234178"/>
    </source>
</evidence>
<sequence>MKTYKILSSPNWSNLCAILMEKKLLPSMTKDWNVYKPSGKKPLVGVKGIDFAMLPPCHSVLMQQIKRANLICSIWNNATEMNPRVFPPNENGWVLENSKYTLNWFEGEMTPPTLQDMVVEEEDLIAEGDDEDLLNESESDEIEEDIMSDED</sequence>
<dbReference type="EMBL" id="JAOYFB010000039">
    <property type="protein sequence ID" value="KAK4030663.1"/>
    <property type="molecule type" value="Genomic_DNA"/>
</dbReference>
<proteinExistence type="predicted"/>
<comment type="caution">
    <text evidence="2">The sequence shown here is derived from an EMBL/GenBank/DDBJ whole genome shotgun (WGS) entry which is preliminary data.</text>
</comment>
<organism evidence="2 3">
    <name type="scientific">Daphnia magna</name>
    <dbReference type="NCBI Taxonomy" id="35525"/>
    <lineage>
        <taxon>Eukaryota</taxon>
        <taxon>Metazoa</taxon>
        <taxon>Ecdysozoa</taxon>
        <taxon>Arthropoda</taxon>
        <taxon>Crustacea</taxon>
        <taxon>Branchiopoda</taxon>
        <taxon>Diplostraca</taxon>
        <taxon>Cladocera</taxon>
        <taxon>Anomopoda</taxon>
        <taxon>Daphniidae</taxon>
        <taxon>Daphnia</taxon>
    </lineage>
</organism>
<accession>A0ABR0AZU9</accession>
<reference evidence="2 3" key="1">
    <citation type="journal article" date="2023" name="Nucleic Acids Res.">
        <title>The hologenome of Daphnia magna reveals possible DNA methylation and microbiome-mediated evolution of the host genome.</title>
        <authorList>
            <person name="Chaturvedi A."/>
            <person name="Li X."/>
            <person name="Dhandapani V."/>
            <person name="Marshall H."/>
            <person name="Kissane S."/>
            <person name="Cuenca-Cambronero M."/>
            <person name="Asole G."/>
            <person name="Calvet F."/>
            <person name="Ruiz-Romero M."/>
            <person name="Marangio P."/>
            <person name="Guigo R."/>
            <person name="Rago D."/>
            <person name="Mirbahai L."/>
            <person name="Eastwood N."/>
            <person name="Colbourne J.K."/>
            <person name="Zhou J."/>
            <person name="Mallon E."/>
            <person name="Orsini L."/>
        </authorList>
    </citation>
    <scope>NUCLEOTIDE SEQUENCE [LARGE SCALE GENOMIC DNA]</scope>
    <source>
        <strain evidence="2">LRV0_1</strain>
    </source>
</reference>
<name>A0ABR0AZU9_9CRUS</name>
<evidence type="ECO:0000256" key="1">
    <source>
        <dbReference type="SAM" id="MobiDB-lite"/>
    </source>
</evidence>
<evidence type="ECO:0000313" key="2">
    <source>
        <dbReference type="EMBL" id="KAK4030663.1"/>
    </source>
</evidence>
<keyword evidence="3" id="KW-1185">Reference proteome</keyword>
<feature type="region of interest" description="Disordered" evidence="1">
    <location>
        <begin position="126"/>
        <end position="151"/>
    </location>
</feature>